<evidence type="ECO:0000259" key="7">
    <source>
        <dbReference type="Pfam" id="PF17766"/>
    </source>
</evidence>
<evidence type="ECO:0000259" key="6">
    <source>
        <dbReference type="Pfam" id="PF05922"/>
    </source>
</evidence>
<dbReference type="InterPro" id="IPR037045">
    <property type="entry name" value="S8pro/Inhibitor_I9_sf"/>
</dbReference>
<dbReference type="InterPro" id="IPR045051">
    <property type="entry name" value="SBT"/>
</dbReference>
<protein>
    <recommendedName>
        <fullName evidence="10">Proteinase inhibitor I9</fullName>
    </recommendedName>
</protein>
<organism evidence="8 9">
    <name type="scientific">Corchorus capsularis</name>
    <name type="common">Jute</name>
    <dbReference type="NCBI Taxonomy" id="210143"/>
    <lineage>
        <taxon>Eukaryota</taxon>
        <taxon>Viridiplantae</taxon>
        <taxon>Streptophyta</taxon>
        <taxon>Embryophyta</taxon>
        <taxon>Tracheophyta</taxon>
        <taxon>Spermatophyta</taxon>
        <taxon>Magnoliopsida</taxon>
        <taxon>eudicotyledons</taxon>
        <taxon>Gunneridae</taxon>
        <taxon>Pentapetalae</taxon>
        <taxon>rosids</taxon>
        <taxon>malvids</taxon>
        <taxon>Malvales</taxon>
        <taxon>Malvaceae</taxon>
        <taxon>Grewioideae</taxon>
        <taxon>Apeibeae</taxon>
        <taxon>Corchorus</taxon>
    </lineage>
</organism>
<dbReference type="GO" id="GO:0006508">
    <property type="term" value="P:proteolysis"/>
    <property type="evidence" value="ECO:0007669"/>
    <property type="project" value="InterPro"/>
</dbReference>
<dbReference type="Gene3D" id="3.50.30.30">
    <property type="match status" value="2"/>
</dbReference>
<dbReference type="PANTHER" id="PTHR10795">
    <property type="entry name" value="PROPROTEIN CONVERTASE SUBTILISIN/KEXIN"/>
    <property type="match status" value="1"/>
</dbReference>
<dbReference type="STRING" id="210143.A0A1R3IXS1"/>
<evidence type="ECO:0008006" key="10">
    <source>
        <dbReference type="Google" id="ProtNLM"/>
    </source>
</evidence>
<feature type="domain" description="Inhibitor I9" evidence="6">
    <location>
        <begin position="33"/>
        <end position="108"/>
    </location>
</feature>
<dbReference type="Proteomes" id="UP000188268">
    <property type="component" value="Unassembled WGS sequence"/>
</dbReference>
<evidence type="ECO:0000259" key="5">
    <source>
        <dbReference type="Pfam" id="PF02225"/>
    </source>
</evidence>
<dbReference type="Gramene" id="OMO87388">
    <property type="protein sequence ID" value="OMO87388"/>
    <property type="gene ID" value="CCACVL1_09097"/>
</dbReference>
<evidence type="ECO:0000256" key="1">
    <source>
        <dbReference type="ARBA" id="ARBA00011073"/>
    </source>
</evidence>
<dbReference type="Pfam" id="PF05922">
    <property type="entry name" value="Inhibitor_I9"/>
    <property type="match status" value="2"/>
</dbReference>
<dbReference type="OMA" id="HENCSNT"/>
<name>A0A1R3IXS1_COCAP</name>
<feature type="domain" description="PA" evidence="5">
    <location>
        <begin position="561"/>
        <end position="635"/>
    </location>
</feature>
<dbReference type="InterPro" id="IPR010259">
    <property type="entry name" value="S8pro/Inhibitor_I9"/>
</dbReference>
<dbReference type="OrthoDB" id="10256524at2759"/>
<gene>
    <name evidence="8" type="ORF">CCACVL1_09097</name>
</gene>
<feature type="domain" description="Subtilisin-like protease fibronectin type-III" evidence="7">
    <location>
        <begin position="777"/>
        <end position="841"/>
    </location>
</feature>
<dbReference type="InterPro" id="IPR003137">
    <property type="entry name" value="PA_domain"/>
</dbReference>
<comment type="caution">
    <text evidence="8">The sequence shown here is derived from an EMBL/GenBank/DDBJ whole genome shotgun (WGS) entry which is preliminary data.</text>
</comment>
<feature type="signal peptide" evidence="4">
    <location>
        <begin position="1"/>
        <end position="20"/>
    </location>
</feature>
<comment type="similarity">
    <text evidence="1">Belongs to the peptidase S8 family.</text>
</comment>
<feature type="domain" description="Inhibitor I9" evidence="6">
    <location>
        <begin position="420"/>
        <end position="494"/>
    </location>
</feature>
<dbReference type="Pfam" id="PF17766">
    <property type="entry name" value="fn3_6"/>
    <property type="match status" value="2"/>
</dbReference>
<dbReference type="Pfam" id="PF02225">
    <property type="entry name" value="PA"/>
    <property type="match status" value="1"/>
</dbReference>
<keyword evidence="9" id="KW-1185">Reference proteome</keyword>
<sequence>MKSLITFVLVLSCFFSVSLLTETGGAVAEKNGVYIVYMGAAPSKKGVLRDDHAQLVNSLLKRNKNALVQSYKHGFSGFAAVLSETEAKSLAKKPGVVSVFPDPVLELHTTRSWDFLKLQTSVVITSNPNSDSDANSTTQDSGAIIGILDTGETCSPFLSPFLLFCYMLVEVHHGEGINFADIKKTPDYPIIYAKSAKKSGEDETSARNCDLDSMDQEIVKGKIVVCDNDNQLYALSEKKDEVKRLGGIGIVLIDDDSRTVASTFGSFPATVISKKDAPKLFSYINSTKTIPDGFTCPKDSSIDLISNINYPSIAITNFNEKTGRKVNRTLTNVSGEGKTVYTVTIDAPKGLEVQVVPDKLQFTSNGDKSSYQVSFSSATPLKDDVFGFITWSNGKYKVRSPFAVSSKKTGAADAEKDGAYIVYMGAVASKRGSLRDDHAQLQSSLSKRRKNGLLYNYKHGFSGFAAVLSAAEAHSLAEQPGVVSVFPDPVLKLHTTRSWDFLKFQSSVLIGSNPNSNSDSDSTSHDSDGEGINFADIQKSPVYPIIYAKSANRTGATDIEASNCDPDTMDQKLVKGKIVLCDILDSDYVESERTAEVKKLGGIGIVLIDDALIEVAPNFGTFPGTVISSKDADKLLSYINSTKNPVATILRTTSPTKHKPAPAIPDFSPRGPSTIPHLLKANTLSVPIFTKPTQTNNLRAPITFANDEAATPHELGAGEVSITGPLQPGLVYETTTIDYLNFLCYYGYNISTIKLIAKSIPDRFTCPKESNIHLISNINYTSIDITQFNEKEGMKMIRWEVTRTLTNVAGEEDKSIYNVSIDVYSDLYVQVVPDKLQFTRNSGLDVQVVPDKLQFTRNGQKLSYQNINKKIQDPQVIDPTAVANTLIKGLLSLL</sequence>
<reference evidence="8 9" key="1">
    <citation type="submission" date="2013-09" db="EMBL/GenBank/DDBJ databases">
        <title>Corchorus capsularis genome sequencing.</title>
        <authorList>
            <person name="Alam M."/>
            <person name="Haque M.S."/>
            <person name="Islam M.S."/>
            <person name="Emdad E.M."/>
            <person name="Islam M.M."/>
            <person name="Ahmed B."/>
            <person name="Halim A."/>
            <person name="Hossen Q.M.M."/>
            <person name="Hossain M.Z."/>
            <person name="Ahmed R."/>
            <person name="Khan M.M."/>
            <person name="Islam R."/>
            <person name="Rashid M.M."/>
            <person name="Khan S.A."/>
            <person name="Rahman M.S."/>
            <person name="Alam M."/>
        </authorList>
    </citation>
    <scope>NUCLEOTIDE SEQUENCE [LARGE SCALE GENOMIC DNA]</scope>
    <source>
        <strain evidence="9">cv. CVL-1</strain>
        <tissue evidence="8">Whole seedling</tissue>
    </source>
</reference>
<accession>A0A1R3IXS1</accession>
<proteinExistence type="inferred from homology"/>
<evidence type="ECO:0000256" key="3">
    <source>
        <dbReference type="ARBA" id="ARBA00023180"/>
    </source>
</evidence>
<dbReference type="Gene3D" id="2.60.40.2310">
    <property type="match status" value="2"/>
</dbReference>
<dbReference type="EMBL" id="AWWV01009222">
    <property type="protein sequence ID" value="OMO87388.1"/>
    <property type="molecule type" value="Genomic_DNA"/>
</dbReference>
<evidence type="ECO:0000256" key="2">
    <source>
        <dbReference type="ARBA" id="ARBA00022729"/>
    </source>
</evidence>
<dbReference type="AlphaFoldDB" id="A0A1R3IXS1"/>
<feature type="domain" description="Subtilisin-like protease fibronectin type-III" evidence="7">
    <location>
        <begin position="307"/>
        <end position="404"/>
    </location>
</feature>
<dbReference type="InterPro" id="IPR041469">
    <property type="entry name" value="Subtilisin-like_FN3"/>
</dbReference>
<dbReference type="CDD" id="cd02120">
    <property type="entry name" value="PA_subtilisin_like"/>
    <property type="match status" value="2"/>
</dbReference>
<keyword evidence="2 4" id="KW-0732">Signal</keyword>
<evidence type="ECO:0000313" key="9">
    <source>
        <dbReference type="Proteomes" id="UP000188268"/>
    </source>
</evidence>
<evidence type="ECO:0000256" key="4">
    <source>
        <dbReference type="SAM" id="SignalP"/>
    </source>
</evidence>
<keyword evidence="3" id="KW-0325">Glycoprotein</keyword>
<feature type="chain" id="PRO_5013294700" description="Proteinase inhibitor I9" evidence="4">
    <location>
        <begin position="21"/>
        <end position="894"/>
    </location>
</feature>
<dbReference type="Gene3D" id="3.30.70.80">
    <property type="entry name" value="Peptidase S8 propeptide/proteinase inhibitor I9"/>
    <property type="match status" value="2"/>
</dbReference>
<dbReference type="InterPro" id="IPR036852">
    <property type="entry name" value="Peptidase_S8/S53_dom_sf"/>
</dbReference>
<dbReference type="SUPFAM" id="SSF52743">
    <property type="entry name" value="Subtilisin-like"/>
    <property type="match status" value="1"/>
</dbReference>
<dbReference type="GO" id="GO:0004252">
    <property type="term" value="F:serine-type endopeptidase activity"/>
    <property type="evidence" value="ECO:0007669"/>
    <property type="project" value="InterPro"/>
</dbReference>
<evidence type="ECO:0000313" key="8">
    <source>
        <dbReference type="EMBL" id="OMO87388.1"/>
    </source>
</evidence>